<name>A0ABU2Y3P5_9FLAO</name>
<dbReference type="Proteomes" id="UP001252186">
    <property type="component" value="Unassembled WGS sequence"/>
</dbReference>
<gene>
    <name evidence="2" type="ORF">RM519_05970</name>
</gene>
<dbReference type="EMBL" id="JAVRHV010000002">
    <property type="protein sequence ID" value="MDT0552785.1"/>
    <property type="molecule type" value="Genomic_DNA"/>
</dbReference>
<proteinExistence type="predicted"/>
<keyword evidence="3" id="KW-1185">Reference proteome</keyword>
<protein>
    <submittedName>
        <fullName evidence="2">Septum formation initiator family protein</fullName>
    </submittedName>
</protein>
<evidence type="ECO:0000256" key="1">
    <source>
        <dbReference type="SAM" id="Phobius"/>
    </source>
</evidence>
<keyword evidence="1" id="KW-0812">Transmembrane</keyword>
<accession>A0ABU2Y3P5</accession>
<dbReference type="Pfam" id="PF04977">
    <property type="entry name" value="DivIC"/>
    <property type="match status" value="1"/>
</dbReference>
<keyword evidence="1" id="KW-1133">Transmembrane helix</keyword>
<comment type="caution">
    <text evidence="2">The sequence shown here is derived from an EMBL/GenBank/DDBJ whole genome shotgun (WGS) entry which is preliminary data.</text>
</comment>
<feature type="transmembrane region" description="Helical" evidence="1">
    <location>
        <begin position="12"/>
        <end position="33"/>
    </location>
</feature>
<keyword evidence="1" id="KW-0472">Membrane</keyword>
<dbReference type="InterPro" id="IPR007060">
    <property type="entry name" value="FtsL/DivIC"/>
</dbReference>
<evidence type="ECO:0000313" key="2">
    <source>
        <dbReference type="EMBL" id="MDT0552785.1"/>
    </source>
</evidence>
<dbReference type="RefSeq" id="WP_311592721.1">
    <property type="nucleotide sequence ID" value="NZ_JAVRHV010000002.1"/>
</dbReference>
<sequence>MTLKQLKENKFLRFISNRYVLIFIGFAVWMFFFDENSFFVDRKFNKTIEKLENDKEYYLKEIEKDSKKIKDLENPEKLDKFAREEYNMKKEDEDIFIIEYDTIKKK</sequence>
<reference evidence="2 3" key="1">
    <citation type="submission" date="2023-09" db="EMBL/GenBank/DDBJ databases">
        <authorList>
            <person name="Rey-Velasco X."/>
        </authorList>
    </citation>
    <scope>NUCLEOTIDE SEQUENCE [LARGE SCALE GENOMIC DNA]</scope>
    <source>
        <strain evidence="2 3">P050</strain>
    </source>
</reference>
<organism evidence="2 3">
    <name type="scientific">Urechidicola vernalis</name>
    <dbReference type="NCBI Taxonomy" id="3075600"/>
    <lineage>
        <taxon>Bacteria</taxon>
        <taxon>Pseudomonadati</taxon>
        <taxon>Bacteroidota</taxon>
        <taxon>Flavobacteriia</taxon>
        <taxon>Flavobacteriales</taxon>
        <taxon>Flavobacteriaceae</taxon>
        <taxon>Urechidicola</taxon>
    </lineage>
</organism>
<evidence type="ECO:0000313" key="3">
    <source>
        <dbReference type="Proteomes" id="UP001252186"/>
    </source>
</evidence>